<gene>
    <name evidence="1" type="ORF">ACOLOM_LOCUS9613</name>
</gene>
<proteinExistence type="predicted"/>
<comment type="caution">
    <text evidence="1">The sequence shown here is derived from an EMBL/GenBank/DDBJ whole genome shotgun (WGS) entry which is preliminary data.</text>
</comment>
<sequence>MPSRMISSASQKYPKAKKHTQHYIDEFSLDFPLDDSQIEAFEKALNADPDDSTEHIAAMTDFMPIRQMIKKKKQKVPSGFEGISYHVVRFPMMLIIFIIIAFELLLYFLVRQIVNLWEYFVQWRGEKYHLRERLRRTTTYEGWVAAANELDKHFGYNEWKDEIPFGYYDFNLLQK</sequence>
<accession>A0ACA9P1H7</accession>
<reference evidence="1" key="1">
    <citation type="submission" date="2021-06" db="EMBL/GenBank/DDBJ databases">
        <authorList>
            <person name="Kallberg Y."/>
            <person name="Tangrot J."/>
            <person name="Rosling A."/>
        </authorList>
    </citation>
    <scope>NUCLEOTIDE SEQUENCE</scope>
    <source>
        <strain evidence="1">CL356</strain>
    </source>
</reference>
<dbReference type="EMBL" id="CAJVPT010028365">
    <property type="protein sequence ID" value="CAG8686733.1"/>
    <property type="molecule type" value="Genomic_DNA"/>
</dbReference>
<dbReference type="Proteomes" id="UP000789525">
    <property type="component" value="Unassembled WGS sequence"/>
</dbReference>
<feature type="non-terminal residue" evidence="1">
    <location>
        <position position="175"/>
    </location>
</feature>
<organism evidence="1 2">
    <name type="scientific">Acaulospora colombiana</name>
    <dbReference type="NCBI Taxonomy" id="27376"/>
    <lineage>
        <taxon>Eukaryota</taxon>
        <taxon>Fungi</taxon>
        <taxon>Fungi incertae sedis</taxon>
        <taxon>Mucoromycota</taxon>
        <taxon>Glomeromycotina</taxon>
        <taxon>Glomeromycetes</taxon>
        <taxon>Diversisporales</taxon>
        <taxon>Acaulosporaceae</taxon>
        <taxon>Acaulospora</taxon>
    </lineage>
</organism>
<name>A0ACA9P1H7_9GLOM</name>
<evidence type="ECO:0000313" key="2">
    <source>
        <dbReference type="Proteomes" id="UP000789525"/>
    </source>
</evidence>
<evidence type="ECO:0000313" key="1">
    <source>
        <dbReference type="EMBL" id="CAG8686733.1"/>
    </source>
</evidence>
<keyword evidence="2" id="KW-1185">Reference proteome</keyword>
<protein>
    <submittedName>
        <fullName evidence="1">3022_t:CDS:1</fullName>
    </submittedName>
</protein>